<dbReference type="EMBL" id="FMAU01000001">
    <property type="protein sequence ID" value="SCB92960.1"/>
    <property type="molecule type" value="Genomic_DNA"/>
</dbReference>
<proteinExistence type="predicted"/>
<name>A0A1C4AEE9_9BACI</name>
<reference evidence="2" key="1">
    <citation type="submission" date="2016-08" db="EMBL/GenBank/DDBJ databases">
        <authorList>
            <person name="Varghese N."/>
            <person name="Submissions Spin"/>
        </authorList>
    </citation>
    <scope>NUCLEOTIDE SEQUENCE [LARGE SCALE GENOMIC DNA]</scope>
    <source>
        <strain evidence="2">SGD-1123</strain>
    </source>
</reference>
<gene>
    <name evidence="1" type="ORF">GA0061094_1479</name>
</gene>
<accession>A0A1C4AEE9</accession>
<dbReference type="AlphaFoldDB" id="A0A1C4AEE9"/>
<dbReference type="Proteomes" id="UP000181997">
    <property type="component" value="Unassembled WGS sequence"/>
</dbReference>
<protein>
    <submittedName>
        <fullName evidence="1">Uncharacterized protein</fullName>
    </submittedName>
</protein>
<evidence type="ECO:0000313" key="1">
    <source>
        <dbReference type="EMBL" id="SCB92960.1"/>
    </source>
</evidence>
<organism evidence="1 2">
    <name type="scientific">[Bacillus] enclensis</name>
    <dbReference type="NCBI Taxonomy" id="1402860"/>
    <lineage>
        <taxon>Bacteria</taxon>
        <taxon>Bacillati</taxon>
        <taxon>Bacillota</taxon>
        <taxon>Bacilli</taxon>
        <taxon>Bacillales</taxon>
        <taxon>Bacillaceae</taxon>
        <taxon>Rossellomorea</taxon>
    </lineage>
</organism>
<keyword evidence="2" id="KW-1185">Reference proteome</keyword>
<sequence>MIVANFDKVINGYFYKIIKISTFLLNNIIVKIISGYVGFHLGSKEFVIILMIG</sequence>
<evidence type="ECO:0000313" key="2">
    <source>
        <dbReference type="Proteomes" id="UP000181997"/>
    </source>
</evidence>